<dbReference type="Gramene" id="OE9A057422T1">
    <property type="protein sequence ID" value="OE9A057422C1"/>
    <property type="gene ID" value="OE9A057422"/>
</dbReference>
<organism evidence="1 2">
    <name type="scientific">Olea europaea subsp. europaea</name>
    <dbReference type="NCBI Taxonomy" id="158383"/>
    <lineage>
        <taxon>Eukaryota</taxon>
        <taxon>Viridiplantae</taxon>
        <taxon>Streptophyta</taxon>
        <taxon>Embryophyta</taxon>
        <taxon>Tracheophyta</taxon>
        <taxon>Spermatophyta</taxon>
        <taxon>Magnoliopsida</taxon>
        <taxon>eudicotyledons</taxon>
        <taxon>Gunneridae</taxon>
        <taxon>Pentapetalae</taxon>
        <taxon>asterids</taxon>
        <taxon>lamiids</taxon>
        <taxon>Lamiales</taxon>
        <taxon>Oleaceae</taxon>
        <taxon>Oleeae</taxon>
        <taxon>Olea</taxon>
    </lineage>
</organism>
<sequence>MRVGRNAFPRKNQLRNEAPREDRTMFATFSKGYLMVETEIRHFFVTVYGNCIESFRMHEVRPYEQPLYAREILDGSQKAKFTINGKHAWMCKFVLERRDSLK</sequence>
<dbReference type="EMBL" id="CACTIH010003820">
    <property type="protein sequence ID" value="CAA2985684.1"/>
    <property type="molecule type" value="Genomic_DNA"/>
</dbReference>
<evidence type="ECO:0000313" key="2">
    <source>
        <dbReference type="Proteomes" id="UP000594638"/>
    </source>
</evidence>
<evidence type="ECO:0000313" key="1">
    <source>
        <dbReference type="EMBL" id="CAA2985684.1"/>
    </source>
</evidence>
<reference evidence="1 2" key="1">
    <citation type="submission" date="2019-12" db="EMBL/GenBank/DDBJ databases">
        <authorList>
            <person name="Alioto T."/>
            <person name="Alioto T."/>
            <person name="Gomez Garrido J."/>
        </authorList>
    </citation>
    <scope>NUCLEOTIDE SEQUENCE [LARGE SCALE GENOMIC DNA]</scope>
</reference>
<protein>
    <submittedName>
        <fullName evidence="1">Uncharacterized protein</fullName>
    </submittedName>
</protein>
<accession>A0A8S0S214</accession>
<proteinExistence type="predicted"/>
<comment type="caution">
    <text evidence="1">The sequence shown here is derived from an EMBL/GenBank/DDBJ whole genome shotgun (WGS) entry which is preliminary data.</text>
</comment>
<dbReference type="OrthoDB" id="1882251at2759"/>
<gene>
    <name evidence="1" type="ORF">OLEA9_A057422</name>
</gene>
<dbReference type="AlphaFoldDB" id="A0A8S0S214"/>
<dbReference type="Proteomes" id="UP000594638">
    <property type="component" value="Unassembled WGS sequence"/>
</dbReference>
<keyword evidence="2" id="KW-1185">Reference proteome</keyword>
<name>A0A8S0S214_OLEEU</name>
<dbReference type="PANTHER" id="PTHR33527:SF14">
    <property type="entry name" value="OS07G0274300 PROTEIN"/>
    <property type="match status" value="1"/>
</dbReference>
<dbReference type="PANTHER" id="PTHR33527">
    <property type="entry name" value="OS07G0274300 PROTEIN"/>
    <property type="match status" value="1"/>
</dbReference>